<dbReference type="EMBL" id="JRYO01000067">
    <property type="protein sequence ID" value="KHE93223.1"/>
    <property type="molecule type" value="Genomic_DNA"/>
</dbReference>
<dbReference type="InterPro" id="IPR007844">
    <property type="entry name" value="AsmA"/>
</dbReference>
<feature type="region of interest" description="Disordered" evidence="1">
    <location>
        <begin position="933"/>
        <end position="973"/>
    </location>
</feature>
<dbReference type="PANTHER" id="PTHR30441">
    <property type="entry name" value="DUF748 DOMAIN-CONTAINING PROTEIN"/>
    <property type="match status" value="1"/>
</dbReference>
<keyword evidence="2" id="KW-1133">Transmembrane helix</keyword>
<name>A0A0B0EPZ6_9BACT</name>
<reference evidence="4 5" key="1">
    <citation type="submission" date="2014-10" db="EMBL/GenBank/DDBJ databases">
        <title>Draft genome of anammox bacterium scalindua brodae, obtained using differential coverage binning of sequence data from two enrichment reactors.</title>
        <authorList>
            <person name="Speth D.R."/>
            <person name="Russ L."/>
            <person name="Kartal B."/>
            <person name="Op den Camp H.J."/>
            <person name="Dutilh B.E."/>
            <person name="Jetten M.S."/>
        </authorList>
    </citation>
    <scope>NUCLEOTIDE SEQUENCE [LARGE SCALE GENOMIC DNA]</scope>
    <source>
        <strain evidence="4">RU1</strain>
    </source>
</reference>
<keyword evidence="2" id="KW-0472">Membrane</keyword>
<accession>A0A0B0EPZ6</accession>
<dbReference type="PANTHER" id="PTHR30441:SF8">
    <property type="entry name" value="DUF748 DOMAIN-CONTAINING PROTEIN"/>
    <property type="match status" value="1"/>
</dbReference>
<dbReference type="Pfam" id="PF05170">
    <property type="entry name" value="AsmA"/>
    <property type="match status" value="1"/>
</dbReference>
<feature type="compositionally biased region" description="Basic and acidic residues" evidence="1">
    <location>
        <begin position="950"/>
        <end position="973"/>
    </location>
</feature>
<sequence length="987" mass="107845">MQGKNKKKWPMIVGISIGGVIGVLIIIVSLIPTIVSSGMVKNKIINSLEAGLSRKVQIDDINMSWSSGLDIKNIHIKERDDLPGDTFVKVKRILCNIDFVPLIKKQIRINDLIIDSPEIVIRKDKQGLFNYEDKRVSIEPGSTPEIVEKPTPDVTSKPVGKPMPAPLVIPALLSDLKIKAKVSNGKFTFIDHQLQEETRIKDLNTTLNIDSLNKPIELQCTFDIEAKGETEHADIALSVSLAKGGEIDPENAKGTFNMKTGFALITTDFDMAKFKGEGGTGLDFSMNVDLKKLTENLAGMLGLPKGMQVEGTISSRITADGQLEKAIGVEGSTEITDLKISGGPLGDTQIRQSSIKLVQNADIDIMNDKITVYKIGIDSTPINMFLAGVVTELKSTRNLNFKMFLDLDITKLMNEIGGLMPDETEIAGRLQTNIDLKGRESIIKVNGKTDIKGLYARAGTMGPVEEPEIAIGHDIVYDLQNSDLELRNLSMNTSFAEIRTSGTVINKGEVDLNIFMLGDIEKLTKGLKGIVSLPEGLSVGGNIDSEISVKGHVKKEMRLDGITALDSINATGGPLKDDTISDLGLKLLHTLDYKIRDDSVNIKKMDIESDFLKMESKGGITSLSKEMNIDYELSVRMDLGKITEEFAGMFPVAINMSGKGVVDLDINGKLSAQENENMYEQMNFSGNMSMDRIIYDAYEIKDFKSGFALDDGFFTTKDFSFTLNDGPCTVLASAGLKEEKPPLIFDMKLSDVNINQNMDLLAYIVPVLAAPDGKLSGKLNMQLKANGNGLDWQDDLSKSLNGEGEIEIKDGHIKGGRVTSKIIKALGKSGEYEFDKITTRFVINDSKIFNDDISVNGKEFDIGLSGWTSFDGRIEYSANAEALSKHVGRDGRKILGALSQGSTLPIVVAGTIDKPKLSFKWPKPQEIGNILQGILGGSGDSKPQTESSVPEEKTETGEVVKETQPVEKKEEDDVEDVVKKLFKGLFK</sequence>
<evidence type="ECO:0000256" key="2">
    <source>
        <dbReference type="SAM" id="Phobius"/>
    </source>
</evidence>
<gene>
    <name evidence="4" type="ORF">SCABRO_00985</name>
</gene>
<dbReference type="InterPro" id="IPR052894">
    <property type="entry name" value="AsmA-related"/>
</dbReference>
<feature type="transmembrane region" description="Helical" evidence="2">
    <location>
        <begin position="12"/>
        <end position="35"/>
    </location>
</feature>
<dbReference type="AlphaFoldDB" id="A0A0B0EPZ6"/>
<proteinExistence type="predicted"/>
<protein>
    <recommendedName>
        <fullName evidence="3">AsmA domain-containing protein</fullName>
    </recommendedName>
</protein>
<dbReference type="GO" id="GO:0090313">
    <property type="term" value="P:regulation of protein targeting to membrane"/>
    <property type="evidence" value="ECO:0007669"/>
    <property type="project" value="TreeGrafter"/>
</dbReference>
<keyword evidence="2" id="KW-0812">Transmembrane</keyword>
<dbReference type="Proteomes" id="UP000030652">
    <property type="component" value="Unassembled WGS sequence"/>
</dbReference>
<evidence type="ECO:0000256" key="1">
    <source>
        <dbReference type="SAM" id="MobiDB-lite"/>
    </source>
</evidence>
<evidence type="ECO:0000313" key="5">
    <source>
        <dbReference type="Proteomes" id="UP000030652"/>
    </source>
</evidence>
<feature type="domain" description="AsmA" evidence="3">
    <location>
        <begin position="21"/>
        <end position="243"/>
    </location>
</feature>
<organism evidence="4 5">
    <name type="scientific">Candidatus Scalindua brodae</name>
    <dbReference type="NCBI Taxonomy" id="237368"/>
    <lineage>
        <taxon>Bacteria</taxon>
        <taxon>Pseudomonadati</taxon>
        <taxon>Planctomycetota</taxon>
        <taxon>Candidatus Brocadiia</taxon>
        <taxon>Candidatus Brocadiales</taxon>
        <taxon>Candidatus Scalinduaceae</taxon>
        <taxon>Candidatus Scalindua</taxon>
    </lineage>
</organism>
<dbReference type="GO" id="GO:0005886">
    <property type="term" value="C:plasma membrane"/>
    <property type="evidence" value="ECO:0007669"/>
    <property type="project" value="TreeGrafter"/>
</dbReference>
<evidence type="ECO:0000259" key="3">
    <source>
        <dbReference type="Pfam" id="PF05170"/>
    </source>
</evidence>
<evidence type="ECO:0000313" key="4">
    <source>
        <dbReference type="EMBL" id="KHE93223.1"/>
    </source>
</evidence>
<dbReference type="eggNOG" id="COG2982">
    <property type="taxonomic scope" value="Bacteria"/>
</dbReference>
<comment type="caution">
    <text evidence="4">The sequence shown here is derived from an EMBL/GenBank/DDBJ whole genome shotgun (WGS) entry which is preliminary data.</text>
</comment>